<dbReference type="SUPFAM" id="SSF48452">
    <property type="entry name" value="TPR-like"/>
    <property type="match status" value="1"/>
</dbReference>
<sequence length="250" mass="27748">MPLTPGMSTAAFRQLSAVIAASAAPRSARSVLNYMMGCDTSDPECRKRLSTDEGVSDLLSVWFECGADLDDLAQPFAPVIKEAKAGTLVEPEWQTIEGKVAKVLLCDQLSRSAFRGTPEAFEYDTTARGVVHELMAPENIDELLTLPCAMLYLIPWALAHSEDVKDLETACDLINKSAAAYPDFTLFLGRNSQAVEQHRQVLAHFGRYPQRNKQFGRENTPEEEAWLADKDKVPIWAGGKVQFHVKLFEE</sequence>
<dbReference type="Pfam" id="PF06041">
    <property type="entry name" value="DUF924"/>
    <property type="match status" value="1"/>
</dbReference>
<gene>
    <name evidence="1" type="ORF">AB1Y20_017598</name>
</gene>
<proteinExistence type="predicted"/>
<reference evidence="1 2" key="1">
    <citation type="journal article" date="2024" name="Science">
        <title>Giant polyketide synthase enzymes in the biosynthesis of giant marine polyether toxins.</title>
        <authorList>
            <person name="Fallon T.R."/>
            <person name="Shende V.V."/>
            <person name="Wierzbicki I.H."/>
            <person name="Pendleton A.L."/>
            <person name="Watervoot N.F."/>
            <person name="Auber R.P."/>
            <person name="Gonzalez D.J."/>
            <person name="Wisecaver J.H."/>
            <person name="Moore B.S."/>
        </authorList>
    </citation>
    <scope>NUCLEOTIDE SEQUENCE [LARGE SCALE GENOMIC DNA]</scope>
    <source>
        <strain evidence="1 2">12B1</strain>
    </source>
</reference>
<name>A0AB34JKP4_PRYPA</name>
<comment type="caution">
    <text evidence="1">The sequence shown here is derived from an EMBL/GenBank/DDBJ whole genome shotgun (WGS) entry which is preliminary data.</text>
</comment>
<evidence type="ECO:0000313" key="1">
    <source>
        <dbReference type="EMBL" id="KAL1522615.1"/>
    </source>
</evidence>
<dbReference type="Gene3D" id="1.25.40.10">
    <property type="entry name" value="Tetratricopeptide repeat domain"/>
    <property type="match status" value="1"/>
</dbReference>
<accession>A0AB34JKP4</accession>
<protein>
    <submittedName>
        <fullName evidence="1">Uncharacterized protein</fullName>
    </submittedName>
</protein>
<keyword evidence="2" id="KW-1185">Reference proteome</keyword>
<dbReference type="AlphaFoldDB" id="A0AB34JKP4"/>
<dbReference type="InterPro" id="IPR010323">
    <property type="entry name" value="DUF924"/>
</dbReference>
<dbReference type="Proteomes" id="UP001515480">
    <property type="component" value="Unassembled WGS sequence"/>
</dbReference>
<organism evidence="1 2">
    <name type="scientific">Prymnesium parvum</name>
    <name type="common">Toxic golden alga</name>
    <dbReference type="NCBI Taxonomy" id="97485"/>
    <lineage>
        <taxon>Eukaryota</taxon>
        <taxon>Haptista</taxon>
        <taxon>Haptophyta</taxon>
        <taxon>Prymnesiophyceae</taxon>
        <taxon>Prymnesiales</taxon>
        <taxon>Prymnesiaceae</taxon>
        <taxon>Prymnesium</taxon>
    </lineage>
</organism>
<dbReference type="Gene3D" id="1.20.58.320">
    <property type="entry name" value="TPR-like"/>
    <property type="match status" value="1"/>
</dbReference>
<dbReference type="EMBL" id="JBGBPQ010000006">
    <property type="protein sequence ID" value="KAL1522615.1"/>
    <property type="molecule type" value="Genomic_DNA"/>
</dbReference>
<evidence type="ECO:0000313" key="2">
    <source>
        <dbReference type="Proteomes" id="UP001515480"/>
    </source>
</evidence>
<dbReference type="InterPro" id="IPR011990">
    <property type="entry name" value="TPR-like_helical_dom_sf"/>
</dbReference>